<keyword evidence="2" id="KW-1185">Reference proteome</keyword>
<reference evidence="3" key="1">
    <citation type="submission" date="2017-02" db="UniProtKB">
        <authorList>
            <consortium name="WormBaseParasite"/>
        </authorList>
    </citation>
    <scope>IDENTIFICATION</scope>
</reference>
<gene>
    <name evidence="1" type="ORF">ACOC_LOCUS6106</name>
</gene>
<dbReference type="OrthoDB" id="5794369at2759"/>
<evidence type="ECO:0000313" key="1">
    <source>
        <dbReference type="EMBL" id="VDM57691.1"/>
    </source>
</evidence>
<organism evidence="3">
    <name type="scientific">Angiostrongylus costaricensis</name>
    <name type="common">Nematode worm</name>
    <dbReference type="NCBI Taxonomy" id="334426"/>
    <lineage>
        <taxon>Eukaryota</taxon>
        <taxon>Metazoa</taxon>
        <taxon>Ecdysozoa</taxon>
        <taxon>Nematoda</taxon>
        <taxon>Chromadorea</taxon>
        <taxon>Rhabditida</taxon>
        <taxon>Rhabditina</taxon>
        <taxon>Rhabditomorpha</taxon>
        <taxon>Strongyloidea</taxon>
        <taxon>Metastrongylidae</taxon>
        <taxon>Angiostrongylus</taxon>
    </lineage>
</organism>
<dbReference type="AlphaFoldDB" id="A0A0R3PMI3"/>
<dbReference type="EMBL" id="UYYA01003920">
    <property type="protein sequence ID" value="VDM57691.1"/>
    <property type="molecule type" value="Genomic_DNA"/>
</dbReference>
<reference evidence="1 2" key="2">
    <citation type="submission" date="2018-11" db="EMBL/GenBank/DDBJ databases">
        <authorList>
            <consortium name="Pathogen Informatics"/>
        </authorList>
    </citation>
    <scope>NUCLEOTIDE SEQUENCE [LARGE SCALE GENOMIC DNA]</scope>
    <source>
        <strain evidence="1 2">Costa Rica</strain>
    </source>
</reference>
<dbReference type="Proteomes" id="UP000267027">
    <property type="component" value="Unassembled WGS sequence"/>
</dbReference>
<evidence type="ECO:0000313" key="2">
    <source>
        <dbReference type="Proteomes" id="UP000267027"/>
    </source>
</evidence>
<dbReference type="WBParaSite" id="ACOC_0000610501-mRNA-1">
    <property type="protein sequence ID" value="ACOC_0000610501-mRNA-1"/>
    <property type="gene ID" value="ACOC_0000610501"/>
</dbReference>
<proteinExistence type="predicted"/>
<evidence type="ECO:0000313" key="3">
    <source>
        <dbReference type="WBParaSite" id="ACOC_0000610501-mRNA-1"/>
    </source>
</evidence>
<sequence length="126" mass="13861">MQSPKKCELLDSMPAYDTSTVDAKIMYENCLSHDCFTIARERLSSSALSEQSPNPPDKGIPIKTEQADILENSVLCKKIPVNSGDFTTMAPEVKWTRLLTPESGMNTMGLALHGVLRYDAQPSPKS</sequence>
<protein>
    <submittedName>
        <fullName evidence="1 3">Uncharacterized protein</fullName>
    </submittedName>
</protein>
<name>A0A0R3PMI3_ANGCS</name>
<accession>A0A0R3PMI3</accession>